<dbReference type="EMBL" id="AP014568">
    <property type="protein sequence ID" value="BAO81553.1"/>
    <property type="molecule type" value="Genomic_DNA"/>
</dbReference>
<protein>
    <submittedName>
        <fullName evidence="4">Tfp pilus assembly protein FimV</fullName>
    </submittedName>
</protein>
<dbReference type="KEGG" id="cbaa:SRAA_1699"/>
<dbReference type="Gene3D" id="3.10.350.10">
    <property type="entry name" value="LysM domain"/>
    <property type="match status" value="1"/>
</dbReference>
<organism evidence="4 5">
    <name type="scientific">Serpentinimonas raichei</name>
    <dbReference type="NCBI Taxonomy" id="1458425"/>
    <lineage>
        <taxon>Bacteria</taxon>
        <taxon>Pseudomonadati</taxon>
        <taxon>Pseudomonadota</taxon>
        <taxon>Betaproteobacteria</taxon>
        <taxon>Burkholderiales</taxon>
        <taxon>Comamonadaceae</taxon>
        <taxon>Serpentinimonas</taxon>
    </lineage>
</organism>
<dbReference type="InterPro" id="IPR036779">
    <property type="entry name" value="LysM_dom_sf"/>
</dbReference>
<dbReference type="InterPro" id="IPR038440">
    <property type="entry name" value="FimV_C_sf"/>
</dbReference>
<dbReference type="Pfam" id="PF25800">
    <property type="entry name" value="FimV_N"/>
    <property type="match status" value="1"/>
</dbReference>
<name>A0A060NPT8_9BURK</name>
<dbReference type="InterPro" id="IPR020011">
    <property type="entry name" value="FimV_C"/>
</dbReference>
<feature type="compositionally biased region" description="Pro residues" evidence="2">
    <location>
        <begin position="777"/>
        <end position="787"/>
    </location>
</feature>
<sequence length="866" mass="89583">MQISEVFVPYYSSKLHPMGPVAAAANRPSHANPRLRWGSVASAVAIAAALSVSASQAWAVALGRVTVQSQLGQPLRAEIDLPQLSAQDAATLQASVAAPERFQALNMSFNPALNDVQFRLVVLPDGRSVLRLSSNAAITEPFLDLLVQANWANGQLLRGYTLLFDPPNLRPAAEPLPPVAAVAAVVAPPTPAPTVTLVRPAVPLPPTPPAATAPRVAAAPTPPPAQEPPAAAPVPAPAAPAPASVTVRRGDTAGRIAQAHLPAGVSLDQMLVALLQANPDAFMGANVNRLRAGVVLELPDIQAAGATPAPEARRIVQAHSRDFNEFRRRLAALAPAQVAPEATRAAAGAVQAEVTDPRPAATAQDRLTLERGALPGTAADQLAQARQQQAEQQQAAELERNLQELERLRQAALAAATAPAPAAATTAPAATEAPLAAAPETTAPPTAPTVEVAAAVAPPPPPAPAAGPPAPPTPPMTEAAAPGLVQTLTTHPLALPAAGGAAALLLLGLLAARMRSRRQQERGTLDDRDDPQALGAEHHPSSYPNTEAPASSMMYSPSQLDAGGDVDPVAEAEVYLAYGRDKQAEDILLEAIRLHPERQPVHLKLLEIYGQRRDVAAFNDAAKVLHLVSGGTGDAWDQAREAGQLLDPDNPLYQWIPSVAAADSVSSVSPDINLDFDQPASTPTPAADQSADPAPAAPPAASAADDELDALLMGQRKPTTQPEQTIDFDFDLEPAPASASTPTAATSGTALQRPADSPASHELDFDLDLSEFDAPAPKQPTAPPAPAPEHAAAADQLPASLKDLSLDLDLDLDTQGADPLETKLSLAQEFDAIGDTDGARSLAQEVEQEATGALQEQARAFLARLG</sequence>
<evidence type="ECO:0000313" key="5">
    <source>
        <dbReference type="Proteomes" id="UP000067461"/>
    </source>
</evidence>
<feature type="compositionally biased region" description="Pro residues" evidence="2">
    <location>
        <begin position="457"/>
        <end position="475"/>
    </location>
</feature>
<dbReference type="HOGENOM" id="CLU_007099_0_0_4"/>
<dbReference type="InterPro" id="IPR057840">
    <property type="entry name" value="FimV_N"/>
</dbReference>
<dbReference type="NCBIfam" id="TIGR03504">
    <property type="entry name" value="FimV_Cterm"/>
    <property type="match status" value="1"/>
</dbReference>
<evidence type="ECO:0000256" key="2">
    <source>
        <dbReference type="SAM" id="MobiDB-lite"/>
    </source>
</evidence>
<dbReference type="Gene3D" id="1.20.58.2200">
    <property type="match status" value="1"/>
</dbReference>
<dbReference type="CDD" id="cd00118">
    <property type="entry name" value="LysM"/>
    <property type="match status" value="1"/>
</dbReference>
<evidence type="ECO:0000313" key="4">
    <source>
        <dbReference type="EMBL" id="BAO81553.1"/>
    </source>
</evidence>
<dbReference type="Proteomes" id="UP000067461">
    <property type="component" value="Chromosome"/>
</dbReference>
<keyword evidence="5" id="KW-1185">Reference proteome</keyword>
<feature type="coiled-coil region" evidence="1">
    <location>
        <begin position="379"/>
        <end position="415"/>
    </location>
</feature>
<feature type="region of interest" description="Disordered" evidence="2">
    <location>
        <begin position="454"/>
        <end position="479"/>
    </location>
</feature>
<reference evidence="4 5" key="1">
    <citation type="journal article" date="2014" name="Nat. Commun.">
        <title>Physiological and genomic features of highly alkaliphilic hydrogen-utilizing Betaproteobacteria from a continental serpentinizing site.</title>
        <authorList>
            <person name="Suzuki S."/>
            <person name="Kuenen J.G."/>
            <person name="Schipper K."/>
            <person name="van der Velde S."/>
            <person name="Ishii S."/>
            <person name="Wu A."/>
            <person name="Sorokin D.Y."/>
            <person name="Tenney A."/>
            <person name="Meng X.Y."/>
            <person name="Morrill P.L."/>
            <person name="Kamagata Y."/>
            <person name="Muyzer G."/>
            <person name="Nealson K.H."/>
        </authorList>
    </citation>
    <scope>NUCLEOTIDE SEQUENCE [LARGE SCALE GENOMIC DNA]</scope>
    <source>
        <strain evidence="4 5">A1</strain>
    </source>
</reference>
<dbReference type="STRING" id="1458425.SRAA_1699"/>
<evidence type="ECO:0000259" key="3">
    <source>
        <dbReference type="Pfam" id="PF25800"/>
    </source>
</evidence>
<dbReference type="AlphaFoldDB" id="A0A060NPT8"/>
<keyword evidence="1" id="KW-0175">Coiled coil</keyword>
<feature type="region of interest" description="Disordered" evidence="2">
    <location>
        <begin position="206"/>
        <end position="244"/>
    </location>
</feature>
<gene>
    <name evidence="4" type="ORF">SRAA_1699</name>
</gene>
<feature type="domain" description="FimV N-terminal" evidence="3">
    <location>
        <begin position="61"/>
        <end position="167"/>
    </location>
</feature>
<dbReference type="InterPro" id="IPR020012">
    <property type="entry name" value="LysM_FimV"/>
</dbReference>
<feature type="compositionally biased region" description="Low complexity" evidence="2">
    <location>
        <begin position="685"/>
        <end position="703"/>
    </location>
</feature>
<feature type="compositionally biased region" description="Pro residues" evidence="2">
    <location>
        <begin position="220"/>
        <end position="240"/>
    </location>
</feature>
<feature type="region of interest" description="Disordered" evidence="2">
    <location>
        <begin position="733"/>
        <end position="793"/>
    </location>
</feature>
<feature type="region of interest" description="Disordered" evidence="2">
    <location>
        <begin position="670"/>
        <end position="704"/>
    </location>
</feature>
<proteinExistence type="predicted"/>
<dbReference type="NCBIfam" id="TIGR03505">
    <property type="entry name" value="FimV_core"/>
    <property type="match status" value="1"/>
</dbReference>
<feature type="compositionally biased region" description="Low complexity" evidence="2">
    <location>
        <begin position="734"/>
        <end position="747"/>
    </location>
</feature>
<evidence type="ECO:0000256" key="1">
    <source>
        <dbReference type="SAM" id="Coils"/>
    </source>
</evidence>
<feature type="region of interest" description="Disordered" evidence="2">
    <location>
        <begin position="518"/>
        <end position="550"/>
    </location>
</feature>
<dbReference type="InterPro" id="IPR018392">
    <property type="entry name" value="LysM"/>
</dbReference>
<accession>A0A060NPT8</accession>